<evidence type="ECO:0000256" key="1">
    <source>
        <dbReference type="SAM" id="MobiDB-lite"/>
    </source>
</evidence>
<sequence length="246" mass="28815">MKNQVTKSVSHSAIPKPEKSQTHKTPEKHGIPRNVNYYSHFLAEPYITEKDIEFVLQLRNMDNAEMTSKLARIPNQVFTRGDQKIESQKVKHLSRDINYTENSSQILHLIKGRIGPTPHLSQAEFETGLRSYARTDKSLVEKERNWTTVPKTKRKDIFPEFLPNYKEEMQKRKSLSITGNKLAKLTYSAFDPDTHYPPYSIKFNEKNIQHVRHMFVPGVKMSTVQWQEGLRPLVQIKRQKKEKEKK</sequence>
<dbReference type="Proteomes" id="UP000689195">
    <property type="component" value="Unassembled WGS sequence"/>
</dbReference>
<protein>
    <submittedName>
        <fullName evidence="2">Uncharacterized protein</fullName>
    </submittedName>
</protein>
<feature type="compositionally biased region" description="Polar residues" evidence="1">
    <location>
        <begin position="1"/>
        <end position="11"/>
    </location>
</feature>
<feature type="compositionally biased region" description="Basic and acidic residues" evidence="1">
    <location>
        <begin position="16"/>
        <end position="30"/>
    </location>
</feature>
<reference evidence="2" key="1">
    <citation type="submission" date="2021-01" db="EMBL/GenBank/DDBJ databases">
        <authorList>
            <consortium name="Genoscope - CEA"/>
            <person name="William W."/>
        </authorList>
    </citation>
    <scope>NUCLEOTIDE SEQUENCE</scope>
</reference>
<dbReference type="OrthoDB" id="286797at2759"/>
<name>A0A8S1Y7V8_9CILI</name>
<evidence type="ECO:0000313" key="2">
    <source>
        <dbReference type="EMBL" id="CAD8209859.1"/>
    </source>
</evidence>
<organism evidence="2 3">
    <name type="scientific">Paramecium pentaurelia</name>
    <dbReference type="NCBI Taxonomy" id="43138"/>
    <lineage>
        <taxon>Eukaryota</taxon>
        <taxon>Sar</taxon>
        <taxon>Alveolata</taxon>
        <taxon>Ciliophora</taxon>
        <taxon>Intramacronucleata</taxon>
        <taxon>Oligohymenophorea</taxon>
        <taxon>Peniculida</taxon>
        <taxon>Parameciidae</taxon>
        <taxon>Paramecium</taxon>
    </lineage>
</organism>
<comment type="caution">
    <text evidence="2">The sequence shown here is derived from an EMBL/GenBank/DDBJ whole genome shotgun (WGS) entry which is preliminary data.</text>
</comment>
<proteinExistence type="predicted"/>
<accession>A0A8S1Y7V8</accession>
<keyword evidence="3" id="KW-1185">Reference proteome</keyword>
<feature type="region of interest" description="Disordered" evidence="1">
    <location>
        <begin position="1"/>
        <end position="31"/>
    </location>
</feature>
<gene>
    <name evidence="2" type="ORF">PPENT_87.1.T1560081</name>
</gene>
<evidence type="ECO:0000313" key="3">
    <source>
        <dbReference type="Proteomes" id="UP000689195"/>
    </source>
</evidence>
<dbReference type="AlphaFoldDB" id="A0A8S1Y7V8"/>
<dbReference type="EMBL" id="CAJJDO010000156">
    <property type="protein sequence ID" value="CAD8209859.1"/>
    <property type="molecule type" value="Genomic_DNA"/>
</dbReference>